<dbReference type="GO" id="GO:0003735">
    <property type="term" value="F:structural constituent of ribosome"/>
    <property type="evidence" value="ECO:0007669"/>
    <property type="project" value="TreeGrafter"/>
</dbReference>
<dbReference type="EMBL" id="OC917763">
    <property type="protein sequence ID" value="CAD7647934.1"/>
    <property type="molecule type" value="Genomic_DNA"/>
</dbReference>
<dbReference type="PANTHER" id="PTHR13071:SF4">
    <property type="entry name" value="SMALL RIBOSOMAL SUBUNIT PROTEIN MS22"/>
    <property type="match status" value="1"/>
</dbReference>
<evidence type="ECO:0000313" key="2">
    <source>
        <dbReference type="Proteomes" id="UP000728032"/>
    </source>
</evidence>
<organism evidence="1">
    <name type="scientific">Oppiella nova</name>
    <dbReference type="NCBI Taxonomy" id="334625"/>
    <lineage>
        <taxon>Eukaryota</taxon>
        <taxon>Metazoa</taxon>
        <taxon>Ecdysozoa</taxon>
        <taxon>Arthropoda</taxon>
        <taxon>Chelicerata</taxon>
        <taxon>Arachnida</taxon>
        <taxon>Acari</taxon>
        <taxon>Acariformes</taxon>
        <taxon>Sarcoptiformes</taxon>
        <taxon>Oribatida</taxon>
        <taxon>Brachypylina</taxon>
        <taxon>Oppioidea</taxon>
        <taxon>Oppiidae</taxon>
        <taxon>Oppiella</taxon>
    </lineage>
</organism>
<protein>
    <recommendedName>
        <fullName evidence="3">28S ribosomal protein S22, mitochondrial</fullName>
    </recommendedName>
</protein>
<dbReference type="InterPro" id="IPR019374">
    <property type="entry name" value="Ribosomal_mS22"/>
</dbReference>
<dbReference type="EMBL" id="CAJPVJ010002938">
    <property type="protein sequence ID" value="CAG2166993.1"/>
    <property type="molecule type" value="Genomic_DNA"/>
</dbReference>
<name>A0A7R9QJ48_9ACAR</name>
<proteinExistence type="predicted"/>
<dbReference type="Pfam" id="PF10245">
    <property type="entry name" value="MRP-S22"/>
    <property type="match status" value="1"/>
</dbReference>
<gene>
    <name evidence="1" type="ORF">ONB1V03_LOCUS6508</name>
</gene>
<reference evidence="1" key="1">
    <citation type="submission" date="2020-11" db="EMBL/GenBank/DDBJ databases">
        <authorList>
            <person name="Tran Van P."/>
        </authorList>
    </citation>
    <scope>NUCLEOTIDE SEQUENCE</scope>
</reference>
<dbReference type="GO" id="GO:0005763">
    <property type="term" value="C:mitochondrial small ribosomal subunit"/>
    <property type="evidence" value="ECO:0007669"/>
    <property type="project" value="TreeGrafter"/>
</dbReference>
<evidence type="ECO:0008006" key="3">
    <source>
        <dbReference type="Google" id="ProtNLM"/>
    </source>
</evidence>
<sequence length="372" mass="43184">MKTTFNANMCSISKLSHLLTNKSVHHLNHVFRRTATPALNVLSTRFSHSKSSDDSTADDMNAKDIERIFLRPRVQTLLKRLIGFNDQKVFEAKPSLISKTNEVRFMTDSELNLMLEMARNRAAEKIAMPPVLSPKDDTPRVLATDYELQGYIDSKFLLVDSSAGYSDQTRLIVVREPNGVLREANREERYRMNQMFFPKEERLLEEPKMFCEPNLTNVLDRHEYEFVLNRACLQYEPNDPKYIDICHKIYEHIVANNQFQSLRSTRHFGPFCYYLAFDSRIDKLLNDYILREEVSDGSALVQLYYDIHSSDAQLLDEIHAEVVSDVQLIKKYISEESKEKSILELSIQKYEEIQREKAAMAEDISRAHGLNA</sequence>
<evidence type="ECO:0000313" key="1">
    <source>
        <dbReference type="EMBL" id="CAD7647934.1"/>
    </source>
</evidence>
<dbReference type="OrthoDB" id="10052321at2759"/>
<accession>A0A7R9QJ48</accession>
<dbReference type="Proteomes" id="UP000728032">
    <property type="component" value="Unassembled WGS sequence"/>
</dbReference>
<keyword evidence="2" id="KW-1185">Reference proteome</keyword>
<dbReference type="PANTHER" id="PTHR13071">
    <property type="entry name" value="MITOCHONDRIAL 28S RIBOSOMAL PROTEIN S22"/>
    <property type="match status" value="1"/>
</dbReference>
<dbReference type="AlphaFoldDB" id="A0A7R9QJ48"/>